<dbReference type="GO" id="GO:0005829">
    <property type="term" value="C:cytosol"/>
    <property type="evidence" value="ECO:0007669"/>
    <property type="project" value="TreeGrafter"/>
</dbReference>
<dbReference type="SUPFAM" id="SSF56235">
    <property type="entry name" value="N-terminal nucleophile aminohydrolases (Ntn hydrolases)"/>
    <property type="match status" value="1"/>
</dbReference>
<organism evidence="11">
    <name type="scientific">viral metagenome</name>
    <dbReference type="NCBI Taxonomy" id="1070528"/>
    <lineage>
        <taxon>unclassified sequences</taxon>
        <taxon>metagenomes</taxon>
        <taxon>organismal metagenomes</taxon>
    </lineage>
</organism>
<dbReference type="InterPro" id="IPR050795">
    <property type="entry name" value="Asn_Synthetase"/>
</dbReference>
<evidence type="ECO:0000256" key="4">
    <source>
        <dbReference type="ARBA" id="ARBA00022605"/>
    </source>
</evidence>
<feature type="domain" description="Glutamine amidotransferase type-2" evidence="10">
    <location>
        <begin position="2"/>
        <end position="187"/>
    </location>
</feature>
<keyword evidence="6" id="KW-0067">ATP-binding</keyword>
<dbReference type="PIRSF" id="PIRSF001589">
    <property type="entry name" value="Asn_synthetase_glu-h"/>
    <property type="match status" value="1"/>
</dbReference>
<protein>
    <recommendedName>
        <fullName evidence="2">asparagine synthase (glutamine-hydrolyzing)</fullName>
        <ecNumber evidence="2">6.3.5.4</ecNumber>
    </recommendedName>
    <alternativeName>
        <fullName evidence="8">Glutamine-dependent asparagine synthetase</fullName>
    </alternativeName>
</protein>
<keyword evidence="4" id="KW-0028">Amino-acid biosynthesis</keyword>
<dbReference type="EMBL" id="MN740612">
    <property type="protein sequence ID" value="QHU35804.1"/>
    <property type="molecule type" value="Genomic_DNA"/>
</dbReference>
<evidence type="ECO:0000256" key="9">
    <source>
        <dbReference type="ARBA" id="ARBA00048741"/>
    </source>
</evidence>
<dbReference type="Pfam" id="PF00733">
    <property type="entry name" value="Asn_synthase"/>
    <property type="match status" value="2"/>
</dbReference>
<accession>A0A6C0M1T7</accession>
<dbReference type="PANTHER" id="PTHR11772">
    <property type="entry name" value="ASPARAGINE SYNTHETASE"/>
    <property type="match status" value="1"/>
</dbReference>
<dbReference type="InterPro" id="IPR001962">
    <property type="entry name" value="Asn_synthase"/>
</dbReference>
<evidence type="ECO:0000256" key="1">
    <source>
        <dbReference type="ARBA" id="ARBA00005187"/>
    </source>
</evidence>
<keyword evidence="7" id="KW-0061">Asparagine biosynthesis</keyword>
<dbReference type="GO" id="GO:0006529">
    <property type="term" value="P:asparagine biosynthetic process"/>
    <property type="evidence" value="ECO:0007669"/>
    <property type="project" value="UniProtKB-KW"/>
</dbReference>
<sequence>MCGIWCLVSKGVDSTSFIKYIDNLKRRGPDVTNIIKEQNYILGFHRLAINDLSESGNQPFLFHDGNQKIYLICNGEIYNYKNLITKYDFEMESKSDCEVIYHMLKMYDYDISKVIIELEGEFAFVVIMDDGNTVNTLVARDRIGVRPLFFGSTGNGLVVSSLLSGISGLVEKAEVFPPGHYMINNELVPYYSYNYKTLSITYEEAQIELVNRLVKCVEDRLISDRPIGCLLSGGLDSSLIVGIMVHILGVQKLKTFSIGMKGSTDLLYAQKVAKHLNTDHTEVYFTIDDVMDNLKDIVKATESWDITTNRASAGQFLLAKHISENTDIKAIINGDGADELGMGYLYFNYAPTALEAHEESVKLIKEIHRYDGLRVDRCLAYHGLEARVPFLDTYFLDFYMSLPAQWRMPHKGVVMEKDMIRKAFDAVYPNMLPKEVLFRQKEAFSDGVTSKSKSLYTYIQEKMENIITDKEFNEDKEIYEFHTPQTKEAYFYRRTFDEYFGDENAGVIPHYWLPKWINTKGEPSARVLSVYL</sequence>
<keyword evidence="3" id="KW-0436">Ligase</keyword>
<evidence type="ECO:0000256" key="8">
    <source>
        <dbReference type="ARBA" id="ARBA00030234"/>
    </source>
</evidence>
<name>A0A6C0M1T7_9ZZZZ</name>
<dbReference type="SUPFAM" id="SSF52402">
    <property type="entry name" value="Adenine nucleotide alpha hydrolases-like"/>
    <property type="match status" value="1"/>
</dbReference>
<dbReference type="Pfam" id="PF13537">
    <property type="entry name" value="GATase_7"/>
    <property type="match status" value="1"/>
</dbReference>
<dbReference type="AlphaFoldDB" id="A0A6C0M1T7"/>
<dbReference type="EC" id="6.3.5.4" evidence="2"/>
<dbReference type="Gene3D" id="3.60.20.10">
    <property type="entry name" value="Glutamine Phosphoribosylpyrophosphate, subunit 1, domain 1"/>
    <property type="match status" value="1"/>
</dbReference>
<dbReference type="GO" id="GO:0005524">
    <property type="term" value="F:ATP binding"/>
    <property type="evidence" value="ECO:0007669"/>
    <property type="project" value="UniProtKB-KW"/>
</dbReference>
<dbReference type="Gene3D" id="3.40.50.620">
    <property type="entry name" value="HUPs"/>
    <property type="match status" value="1"/>
</dbReference>
<dbReference type="InterPro" id="IPR017932">
    <property type="entry name" value="GATase_2_dom"/>
</dbReference>
<comment type="catalytic activity">
    <reaction evidence="9">
        <text>L-aspartate + L-glutamine + ATP + H2O = L-asparagine + L-glutamate + AMP + diphosphate + H(+)</text>
        <dbReference type="Rhea" id="RHEA:12228"/>
        <dbReference type="ChEBI" id="CHEBI:15377"/>
        <dbReference type="ChEBI" id="CHEBI:15378"/>
        <dbReference type="ChEBI" id="CHEBI:29985"/>
        <dbReference type="ChEBI" id="CHEBI:29991"/>
        <dbReference type="ChEBI" id="CHEBI:30616"/>
        <dbReference type="ChEBI" id="CHEBI:33019"/>
        <dbReference type="ChEBI" id="CHEBI:58048"/>
        <dbReference type="ChEBI" id="CHEBI:58359"/>
        <dbReference type="ChEBI" id="CHEBI:456215"/>
        <dbReference type="EC" id="6.3.5.4"/>
    </reaction>
</comment>
<dbReference type="GO" id="GO:0004066">
    <property type="term" value="F:asparagine synthase (glutamine-hydrolyzing) activity"/>
    <property type="evidence" value="ECO:0007669"/>
    <property type="project" value="UniProtKB-EC"/>
</dbReference>
<evidence type="ECO:0000256" key="7">
    <source>
        <dbReference type="ARBA" id="ARBA00022888"/>
    </source>
</evidence>
<proteinExistence type="predicted"/>
<dbReference type="PANTHER" id="PTHR11772:SF23">
    <property type="entry name" value="ASPARAGINE SYNTHETASE [GLUTAMINE-HYDROLYZING]"/>
    <property type="match status" value="1"/>
</dbReference>
<keyword evidence="5" id="KW-0547">Nucleotide-binding</keyword>
<evidence type="ECO:0000256" key="3">
    <source>
        <dbReference type="ARBA" id="ARBA00022598"/>
    </source>
</evidence>
<dbReference type="InterPro" id="IPR029055">
    <property type="entry name" value="Ntn_hydrolases_N"/>
</dbReference>
<evidence type="ECO:0000256" key="2">
    <source>
        <dbReference type="ARBA" id="ARBA00012737"/>
    </source>
</evidence>
<dbReference type="PROSITE" id="PS51278">
    <property type="entry name" value="GATASE_TYPE_2"/>
    <property type="match status" value="1"/>
</dbReference>
<dbReference type="CDD" id="cd01991">
    <property type="entry name" value="Asn_synthase_B_C"/>
    <property type="match status" value="1"/>
</dbReference>
<reference evidence="11" key="1">
    <citation type="journal article" date="2020" name="Nature">
        <title>Giant virus diversity and host interactions through global metagenomics.</title>
        <authorList>
            <person name="Schulz F."/>
            <person name="Roux S."/>
            <person name="Paez-Espino D."/>
            <person name="Jungbluth S."/>
            <person name="Walsh D.A."/>
            <person name="Denef V.J."/>
            <person name="McMahon K.D."/>
            <person name="Konstantinidis K.T."/>
            <person name="Eloe-Fadrosh E.A."/>
            <person name="Kyrpides N.C."/>
            <person name="Woyke T."/>
        </authorList>
    </citation>
    <scope>NUCLEOTIDE SEQUENCE</scope>
    <source>
        <strain evidence="11">GVMAG-S-1035085-51</strain>
    </source>
</reference>
<evidence type="ECO:0000259" key="10">
    <source>
        <dbReference type="PROSITE" id="PS51278"/>
    </source>
</evidence>
<dbReference type="InterPro" id="IPR014729">
    <property type="entry name" value="Rossmann-like_a/b/a_fold"/>
</dbReference>
<dbReference type="InterPro" id="IPR006426">
    <property type="entry name" value="Asn_synth_AEB"/>
</dbReference>
<evidence type="ECO:0000313" key="11">
    <source>
        <dbReference type="EMBL" id="QHU35804.1"/>
    </source>
</evidence>
<evidence type="ECO:0000256" key="6">
    <source>
        <dbReference type="ARBA" id="ARBA00022840"/>
    </source>
</evidence>
<evidence type="ECO:0000256" key="5">
    <source>
        <dbReference type="ARBA" id="ARBA00022741"/>
    </source>
</evidence>
<comment type="pathway">
    <text evidence="1">Amino-acid biosynthesis; L-asparagine biosynthesis; L-asparagine from L-aspartate (L-Gln route): step 1/1.</text>
</comment>